<feature type="compositionally biased region" description="Low complexity" evidence="1">
    <location>
        <begin position="15"/>
        <end position="30"/>
    </location>
</feature>
<accession>A0ABQ4DY77</accession>
<feature type="compositionally biased region" description="Polar residues" evidence="1">
    <location>
        <begin position="79"/>
        <end position="94"/>
    </location>
</feature>
<dbReference type="EMBL" id="BONW01000010">
    <property type="protein sequence ID" value="GIG87387.1"/>
    <property type="molecule type" value="Genomic_DNA"/>
</dbReference>
<feature type="region of interest" description="Disordered" evidence="1">
    <location>
        <begin position="106"/>
        <end position="126"/>
    </location>
</feature>
<evidence type="ECO:0000256" key="1">
    <source>
        <dbReference type="SAM" id="MobiDB-lite"/>
    </source>
</evidence>
<feature type="region of interest" description="Disordered" evidence="1">
    <location>
        <begin position="79"/>
        <end position="98"/>
    </location>
</feature>
<keyword evidence="3" id="KW-1185">Reference proteome</keyword>
<feature type="region of interest" description="Disordered" evidence="1">
    <location>
        <begin position="1"/>
        <end position="71"/>
    </location>
</feature>
<evidence type="ECO:0008006" key="4">
    <source>
        <dbReference type="Google" id="ProtNLM"/>
    </source>
</evidence>
<organism evidence="2 3">
    <name type="scientific">Plantactinospora endophytica</name>
    <dbReference type="NCBI Taxonomy" id="673535"/>
    <lineage>
        <taxon>Bacteria</taxon>
        <taxon>Bacillati</taxon>
        <taxon>Actinomycetota</taxon>
        <taxon>Actinomycetes</taxon>
        <taxon>Micromonosporales</taxon>
        <taxon>Micromonosporaceae</taxon>
        <taxon>Plantactinospora</taxon>
    </lineage>
</organism>
<proteinExistence type="predicted"/>
<reference evidence="2 3" key="1">
    <citation type="submission" date="2021-01" db="EMBL/GenBank/DDBJ databases">
        <title>Whole genome shotgun sequence of Plantactinospora endophytica NBRC 110450.</title>
        <authorList>
            <person name="Komaki H."/>
            <person name="Tamura T."/>
        </authorList>
    </citation>
    <scope>NUCLEOTIDE SEQUENCE [LARGE SCALE GENOMIC DNA]</scope>
    <source>
        <strain evidence="2 3">NBRC 110450</strain>
    </source>
</reference>
<name>A0ABQ4DY77_9ACTN</name>
<gene>
    <name evidence="2" type="ORF">Pen02_23230</name>
</gene>
<evidence type="ECO:0000313" key="2">
    <source>
        <dbReference type="EMBL" id="GIG87387.1"/>
    </source>
</evidence>
<sequence length="126" mass="12595">MSRLRGSGPRLARPASTSTATSAVATAVSAQPCPGRSSWSPAPGNVSASSRVSPATVAPAPSHCRPEARRPIVAAAIGSASTRVSTPSGCTTESGPYASAATCSAAPVPFPATDSHQPERRSTVLR</sequence>
<comment type="caution">
    <text evidence="2">The sequence shown here is derived from an EMBL/GenBank/DDBJ whole genome shotgun (WGS) entry which is preliminary data.</text>
</comment>
<feature type="compositionally biased region" description="Basic and acidic residues" evidence="1">
    <location>
        <begin position="116"/>
        <end position="126"/>
    </location>
</feature>
<evidence type="ECO:0000313" key="3">
    <source>
        <dbReference type="Proteomes" id="UP000646749"/>
    </source>
</evidence>
<dbReference type="Proteomes" id="UP000646749">
    <property type="component" value="Unassembled WGS sequence"/>
</dbReference>
<protein>
    <recommendedName>
        <fullName evidence="4">Secreted protein</fullName>
    </recommendedName>
</protein>